<dbReference type="Proteomes" id="UP000464378">
    <property type="component" value="Chromosome"/>
</dbReference>
<dbReference type="EMBL" id="LR586016">
    <property type="protein sequence ID" value="VIP01368.1"/>
    <property type="molecule type" value="Genomic_DNA"/>
</dbReference>
<dbReference type="FunCoup" id="A0A6C2YIJ9">
    <property type="interactions" value="32"/>
</dbReference>
<dbReference type="InterPro" id="IPR051676">
    <property type="entry name" value="UPF0053_domain"/>
</dbReference>
<accession>A0A6C2YIJ9</accession>
<dbReference type="PROSITE" id="PS51846">
    <property type="entry name" value="CNNM"/>
    <property type="match status" value="1"/>
</dbReference>
<evidence type="ECO:0000256" key="5">
    <source>
        <dbReference type="ARBA" id="ARBA00022989"/>
    </source>
</evidence>
<reference evidence="13" key="1">
    <citation type="submission" date="2019-04" db="EMBL/GenBank/DDBJ databases">
        <authorList>
            <consortium name="Science for Life Laboratories"/>
        </authorList>
    </citation>
    <scope>NUCLEOTIDE SEQUENCE</scope>
    <source>
        <strain evidence="13">MBLW1</strain>
    </source>
</reference>
<gene>
    <name evidence="13" type="ORF">GMBLW1_25920</name>
</gene>
<dbReference type="SUPFAM" id="SSF54631">
    <property type="entry name" value="CBS-domain pair"/>
    <property type="match status" value="1"/>
</dbReference>
<protein>
    <recommendedName>
        <fullName evidence="15">CNNM transmembrane domain-containing protein</fullName>
    </recommendedName>
</protein>
<feature type="domain" description="CBS" evidence="11">
    <location>
        <begin position="302"/>
        <end position="359"/>
    </location>
</feature>
<keyword evidence="4" id="KW-0677">Repeat</keyword>
<dbReference type="InterPro" id="IPR044751">
    <property type="entry name" value="Ion_transp-like_CBS"/>
</dbReference>
<dbReference type="InterPro" id="IPR046342">
    <property type="entry name" value="CBS_dom_sf"/>
</dbReference>
<feature type="transmembrane region" description="Helical" evidence="10">
    <location>
        <begin position="80"/>
        <end position="100"/>
    </location>
</feature>
<dbReference type="RefSeq" id="WP_162656580.1">
    <property type="nucleotide sequence ID" value="NZ_LR593887.1"/>
</dbReference>
<keyword evidence="7" id="KW-0129">CBS domain</keyword>
<evidence type="ECO:0000313" key="14">
    <source>
        <dbReference type="Proteomes" id="UP000464378"/>
    </source>
</evidence>
<feature type="transmembrane region" description="Helical" evidence="10">
    <location>
        <begin position="120"/>
        <end position="140"/>
    </location>
</feature>
<feature type="transmembrane region" description="Helical" evidence="10">
    <location>
        <begin position="152"/>
        <end position="174"/>
    </location>
</feature>
<evidence type="ECO:0000313" key="13">
    <source>
        <dbReference type="EMBL" id="VIP01368.1"/>
    </source>
</evidence>
<evidence type="ECO:0000256" key="2">
    <source>
        <dbReference type="ARBA" id="ARBA00022475"/>
    </source>
</evidence>
<dbReference type="PROSITE" id="PS51371">
    <property type="entry name" value="CBS"/>
    <property type="match status" value="2"/>
</dbReference>
<dbReference type="InParanoid" id="A0A6C2YIJ9"/>
<feature type="transmembrane region" description="Helical" evidence="10">
    <location>
        <begin position="20"/>
        <end position="45"/>
    </location>
</feature>
<evidence type="ECO:0000256" key="7">
    <source>
        <dbReference type="PROSITE-ProRule" id="PRU00703"/>
    </source>
</evidence>
<dbReference type="CDD" id="cd04590">
    <property type="entry name" value="CBS_pair_CorC_HlyC_assoc"/>
    <property type="match status" value="1"/>
</dbReference>
<dbReference type="InterPro" id="IPR002550">
    <property type="entry name" value="CNNM"/>
</dbReference>
<dbReference type="EMBL" id="LR593887">
    <property type="protein sequence ID" value="VTR98197.1"/>
    <property type="molecule type" value="Genomic_DNA"/>
</dbReference>
<dbReference type="InterPro" id="IPR000644">
    <property type="entry name" value="CBS_dom"/>
</dbReference>
<keyword evidence="5 8" id="KW-1133">Transmembrane helix</keyword>
<evidence type="ECO:0000256" key="4">
    <source>
        <dbReference type="ARBA" id="ARBA00022737"/>
    </source>
</evidence>
<feature type="domain" description="CBS" evidence="11">
    <location>
        <begin position="238"/>
        <end position="299"/>
    </location>
</feature>
<name>A0A6C2YIJ9_9BACT</name>
<evidence type="ECO:0000256" key="3">
    <source>
        <dbReference type="ARBA" id="ARBA00022692"/>
    </source>
</evidence>
<dbReference type="PANTHER" id="PTHR43099">
    <property type="entry name" value="UPF0053 PROTEIN YRKA"/>
    <property type="match status" value="1"/>
</dbReference>
<keyword evidence="14" id="KW-1185">Reference proteome</keyword>
<feature type="domain" description="CNNM transmembrane" evidence="12">
    <location>
        <begin position="14"/>
        <end position="219"/>
    </location>
</feature>
<evidence type="ECO:0000256" key="8">
    <source>
        <dbReference type="PROSITE-ProRule" id="PRU01193"/>
    </source>
</evidence>
<evidence type="ECO:0000256" key="10">
    <source>
        <dbReference type="SAM" id="Phobius"/>
    </source>
</evidence>
<evidence type="ECO:0000256" key="1">
    <source>
        <dbReference type="ARBA" id="ARBA00004651"/>
    </source>
</evidence>
<evidence type="ECO:0008006" key="15">
    <source>
        <dbReference type="Google" id="ProtNLM"/>
    </source>
</evidence>
<feature type="region of interest" description="Disordered" evidence="9">
    <location>
        <begin position="376"/>
        <end position="406"/>
    </location>
</feature>
<proteinExistence type="predicted"/>
<dbReference type="PANTHER" id="PTHR43099:SF5">
    <property type="entry name" value="HLYC_CORC FAMILY TRANSPORTER"/>
    <property type="match status" value="1"/>
</dbReference>
<keyword evidence="2" id="KW-1003">Cell membrane</keyword>
<sequence length="406" mass="44685">MILFADADPVETSNWVVQTLSLLAIPVLVALNGFFVAAEFALVAIRRTRVEEMVQKGVPQAKAVNYACEHLDRTIAATQLGITIASIALGWVGEPVLAHLMEPLFSFLPPTWKTISAHGFATVIAFTIITFMHVVFGELMPKTVALQAPERTALWVAAPLIVFARITRPIIVIMNGTGNQLLKLCGFKPGGTEASVHSVEELSLLMEDVEEAGLLDADQVELVQNVFELTDKTVMDCMIPREKMACLDLNASSEQIMDAVRAGAHTRMPVFDGTLDNIVGIVNTKDLFYLFSLSGLVRLEDALYPATYLDPAETVANALRLFRKSRRPMALVRNEDDQILGVLTLEDVLEEIVGELEDEHDRPVAQYQRRGRRILRARFNNPGKNQPTNTPPTKPGNASKLNSDNG</sequence>
<evidence type="ECO:0000259" key="11">
    <source>
        <dbReference type="PROSITE" id="PS51371"/>
    </source>
</evidence>
<keyword evidence="6 8" id="KW-0472">Membrane</keyword>
<dbReference type="GO" id="GO:0005886">
    <property type="term" value="C:plasma membrane"/>
    <property type="evidence" value="ECO:0007669"/>
    <property type="project" value="UniProtKB-SubCell"/>
</dbReference>
<dbReference type="KEGG" id="tim:GMBLW1_25920"/>
<comment type="subcellular location">
    <subcellularLocation>
        <location evidence="1">Cell membrane</location>
        <topology evidence="1">Multi-pass membrane protein</topology>
    </subcellularLocation>
</comment>
<keyword evidence="3 8" id="KW-0812">Transmembrane</keyword>
<evidence type="ECO:0000259" key="12">
    <source>
        <dbReference type="PROSITE" id="PS51846"/>
    </source>
</evidence>
<evidence type="ECO:0000256" key="9">
    <source>
        <dbReference type="SAM" id="MobiDB-lite"/>
    </source>
</evidence>
<dbReference type="Pfam" id="PF01595">
    <property type="entry name" value="CNNM"/>
    <property type="match status" value="1"/>
</dbReference>
<dbReference type="Gene3D" id="3.10.580.10">
    <property type="entry name" value="CBS-domain"/>
    <property type="match status" value="1"/>
</dbReference>
<dbReference type="Pfam" id="PF00571">
    <property type="entry name" value="CBS"/>
    <property type="match status" value="1"/>
</dbReference>
<dbReference type="AlphaFoldDB" id="A0A6C2YIJ9"/>
<organism evidence="13">
    <name type="scientific">Tuwongella immobilis</name>
    <dbReference type="NCBI Taxonomy" id="692036"/>
    <lineage>
        <taxon>Bacteria</taxon>
        <taxon>Pseudomonadati</taxon>
        <taxon>Planctomycetota</taxon>
        <taxon>Planctomycetia</taxon>
        <taxon>Gemmatales</taxon>
        <taxon>Gemmataceae</taxon>
        <taxon>Tuwongella</taxon>
    </lineage>
</organism>
<evidence type="ECO:0000256" key="6">
    <source>
        <dbReference type="ARBA" id="ARBA00023136"/>
    </source>
</evidence>